<evidence type="ECO:0000313" key="1">
    <source>
        <dbReference type="EMBL" id="MFF3227228.1"/>
    </source>
</evidence>
<sequence length="144" mass="16437">MTSSGPFESRLWVIQNLRRRAKTHLDEQELKAALQDIGQAHVLADELMTEAAGPIERDPYLDDSMRILARLVELEHSIIRAISHREFDELDRLTHALIGLQEYVRTSRSLFPARSELGWSIFSMRACPHGYPTISGTCRRPPCP</sequence>
<reference evidence="1 2" key="1">
    <citation type="submission" date="2024-10" db="EMBL/GenBank/DDBJ databases">
        <title>The Natural Products Discovery Center: Release of the First 8490 Sequenced Strains for Exploring Actinobacteria Biosynthetic Diversity.</title>
        <authorList>
            <person name="Kalkreuter E."/>
            <person name="Kautsar S.A."/>
            <person name="Yang D."/>
            <person name="Bader C.D."/>
            <person name="Teijaro C.N."/>
            <person name="Fluegel L."/>
            <person name="Davis C.M."/>
            <person name="Simpson J.R."/>
            <person name="Lauterbach L."/>
            <person name="Steele A.D."/>
            <person name="Gui C."/>
            <person name="Meng S."/>
            <person name="Li G."/>
            <person name="Viehrig K."/>
            <person name="Ye F."/>
            <person name="Su P."/>
            <person name="Kiefer A.F."/>
            <person name="Nichols A."/>
            <person name="Cepeda A.J."/>
            <person name="Yan W."/>
            <person name="Fan B."/>
            <person name="Jiang Y."/>
            <person name="Adhikari A."/>
            <person name="Zheng C.-J."/>
            <person name="Schuster L."/>
            <person name="Cowan T.M."/>
            <person name="Smanski M.J."/>
            <person name="Chevrette M.G."/>
            <person name="De Carvalho L.P.S."/>
            <person name="Shen B."/>
        </authorList>
    </citation>
    <scope>NUCLEOTIDE SEQUENCE [LARGE SCALE GENOMIC DNA]</scope>
    <source>
        <strain evidence="1 2">NPDC003040</strain>
    </source>
</reference>
<comment type="caution">
    <text evidence="1">The sequence shown here is derived from an EMBL/GenBank/DDBJ whole genome shotgun (WGS) entry which is preliminary data.</text>
</comment>
<dbReference type="RefSeq" id="WP_387723108.1">
    <property type="nucleotide sequence ID" value="NZ_JBIAPI010000009.1"/>
</dbReference>
<dbReference type="Proteomes" id="UP001601948">
    <property type="component" value="Unassembled WGS sequence"/>
</dbReference>
<dbReference type="EMBL" id="JBIAPI010000009">
    <property type="protein sequence ID" value="MFF3227228.1"/>
    <property type="molecule type" value="Genomic_DNA"/>
</dbReference>
<evidence type="ECO:0000313" key="2">
    <source>
        <dbReference type="Proteomes" id="UP001601948"/>
    </source>
</evidence>
<accession>A0ABW6R134</accession>
<keyword evidence="2" id="KW-1185">Reference proteome</keyword>
<organism evidence="1 2">
    <name type="scientific">Nocardia suismassiliense</name>
    <dbReference type="NCBI Taxonomy" id="2077092"/>
    <lineage>
        <taxon>Bacteria</taxon>
        <taxon>Bacillati</taxon>
        <taxon>Actinomycetota</taxon>
        <taxon>Actinomycetes</taxon>
        <taxon>Mycobacteriales</taxon>
        <taxon>Nocardiaceae</taxon>
        <taxon>Nocardia</taxon>
    </lineage>
</organism>
<proteinExistence type="predicted"/>
<protein>
    <submittedName>
        <fullName evidence="1">Uncharacterized protein</fullName>
    </submittedName>
</protein>
<name>A0ABW6R134_9NOCA</name>
<gene>
    <name evidence="1" type="ORF">ACFYV7_30835</name>
</gene>